<evidence type="ECO:0000313" key="9">
    <source>
        <dbReference type="Proteomes" id="UP000305067"/>
    </source>
</evidence>
<evidence type="ECO:0000256" key="5">
    <source>
        <dbReference type="ARBA" id="ARBA00023242"/>
    </source>
</evidence>
<dbReference type="Proteomes" id="UP000305067">
    <property type="component" value="Unassembled WGS sequence"/>
</dbReference>
<gene>
    <name evidence="8" type="ORF">BDV98DRAFT_648006</name>
</gene>
<organism evidence="8 9">
    <name type="scientific">Pterulicium gracile</name>
    <dbReference type="NCBI Taxonomy" id="1884261"/>
    <lineage>
        <taxon>Eukaryota</taxon>
        <taxon>Fungi</taxon>
        <taxon>Dikarya</taxon>
        <taxon>Basidiomycota</taxon>
        <taxon>Agaricomycotina</taxon>
        <taxon>Agaricomycetes</taxon>
        <taxon>Agaricomycetidae</taxon>
        <taxon>Agaricales</taxon>
        <taxon>Pleurotineae</taxon>
        <taxon>Pterulaceae</taxon>
        <taxon>Pterulicium</taxon>
    </lineage>
</organism>
<accession>A0A5C3QZY7</accession>
<evidence type="ECO:0000256" key="2">
    <source>
        <dbReference type="ARBA" id="ARBA00009560"/>
    </source>
</evidence>
<keyword evidence="9" id="KW-1185">Reference proteome</keyword>
<reference evidence="8 9" key="1">
    <citation type="journal article" date="2019" name="Nat. Ecol. Evol.">
        <title>Megaphylogeny resolves global patterns of mushroom evolution.</title>
        <authorList>
            <person name="Varga T."/>
            <person name="Krizsan K."/>
            <person name="Foldi C."/>
            <person name="Dima B."/>
            <person name="Sanchez-Garcia M."/>
            <person name="Sanchez-Ramirez S."/>
            <person name="Szollosi G.J."/>
            <person name="Szarkandi J.G."/>
            <person name="Papp V."/>
            <person name="Albert L."/>
            <person name="Andreopoulos W."/>
            <person name="Angelini C."/>
            <person name="Antonin V."/>
            <person name="Barry K.W."/>
            <person name="Bougher N.L."/>
            <person name="Buchanan P."/>
            <person name="Buyck B."/>
            <person name="Bense V."/>
            <person name="Catcheside P."/>
            <person name="Chovatia M."/>
            <person name="Cooper J."/>
            <person name="Damon W."/>
            <person name="Desjardin D."/>
            <person name="Finy P."/>
            <person name="Geml J."/>
            <person name="Haridas S."/>
            <person name="Hughes K."/>
            <person name="Justo A."/>
            <person name="Karasinski D."/>
            <person name="Kautmanova I."/>
            <person name="Kiss B."/>
            <person name="Kocsube S."/>
            <person name="Kotiranta H."/>
            <person name="LaButti K.M."/>
            <person name="Lechner B.E."/>
            <person name="Liimatainen K."/>
            <person name="Lipzen A."/>
            <person name="Lukacs Z."/>
            <person name="Mihaltcheva S."/>
            <person name="Morgado L.N."/>
            <person name="Niskanen T."/>
            <person name="Noordeloos M.E."/>
            <person name="Ohm R.A."/>
            <person name="Ortiz-Santana B."/>
            <person name="Ovrebo C."/>
            <person name="Racz N."/>
            <person name="Riley R."/>
            <person name="Savchenko A."/>
            <person name="Shiryaev A."/>
            <person name="Soop K."/>
            <person name="Spirin V."/>
            <person name="Szebenyi C."/>
            <person name="Tomsovsky M."/>
            <person name="Tulloss R.E."/>
            <person name="Uehling J."/>
            <person name="Grigoriev I.V."/>
            <person name="Vagvolgyi C."/>
            <person name="Papp T."/>
            <person name="Martin F.M."/>
            <person name="Miettinen O."/>
            <person name="Hibbett D.S."/>
            <person name="Nagy L.G."/>
        </authorList>
    </citation>
    <scope>NUCLEOTIDE SEQUENCE [LARGE SCALE GENOMIC DNA]</scope>
    <source>
        <strain evidence="8 9">CBS 309.79</strain>
    </source>
</reference>
<evidence type="ECO:0000256" key="4">
    <source>
        <dbReference type="ARBA" id="ARBA00023125"/>
    </source>
</evidence>
<evidence type="ECO:0000256" key="6">
    <source>
        <dbReference type="PIRNR" id="PIRNR000799"/>
    </source>
</evidence>
<evidence type="ECO:0000256" key="1">
    <source>
        <dbReference type="ARBA" id="ARBA00004123"/>
    </source>
</evidence>
<comment type="function">
    <text evidence="6">Participates in DNA repair and in chromosomal DNA replication.</text>
</comment>
<keyword evidence="5 6" id="KW-0539">Nucleus</keyword>
<dbReference type="PANTHER" id="PTHR12708">
    <property type="entry name" value="DNA POLYMERASE EPSILON SUBUNIT B"/>
    <property type="match status" value="1"/>
</dbReference>
<comment type="similarity">
    <text evidence="2 6">Belongs to the DNA polymerase epsilon subunit B family.</text>
</comment>
<protein>
    <recommendedName>
        <fullName evidence="6">DNA polymerase epsilon subunit</fullName>
    </recommendedName>
    <alternativeName>
        <fullName evidence="6">DNA polymerase II subunit 2</fullName>
    </alternativeName>
</protein>
<dbReference type="Gene3D" id="3.60.21.50">
    <property type="match status" value="1"/>
</dbReference>
<dbReference type="InterPro" id="IPR016266">
    <property type="entry name" value="POLE2"/>
</dbReference>
<dbReference type="EMBL" id="ML178816">
    <property type="protein sequence ID" value="TFL05869.1"/>
    <property type="molecule type" value="Genomic_DNA"/>
</dbReference>
<dbReference type="GO" id="GO:0006261">
    <property type="term" value="P:DNA-templated DNA replication"/>
    <property type="evidence" value="ECO:0007669"/>
    <property type="project" value="InterPro"/>
</dbReference>
<proteinExistence type="inferred from homology"/>
<dbReference type="InterPro" id="IPR007185">
    <property type="entry name" value="DNA_pol_a/d/e_bsu"/>
</dbReference>
<keyword evidence="4 6" id="KW-0238">DNA-binding</keyword>
<feature type="domain" description="DNA polymerase alpha/delta/epsilon subunit B" evidence="7">
    <location>
        <begin position="292"/>
        <end position="495"/>
    </location>
</feature>
<dbReference type="PIRSF" id="PIRSF000799">
    <property type="entry name" value="DNA_pol_eps_2"/>
    <property type="match status" value="1"/>
</dbReference>
<dbReference type="AlphaFoldDB" id="A0A5C3QZY7"/>
<dbReference type="OrthoDB" id="10254730at2759"/>
<dbReference type="GO" id="GO:0008622">
    <property type="term" value="C:epsilon DNA polymerase complex"/>
    <property type="evidence" value="ECO:0007669"/>
    <property type="project" value="UniProtKB-UniRule"/>
</dbReference>
<evidence type="ECO:0000313" key="8">
    <source>
        <dbReference type="EMBL" id="TFL05869.1"/>
    </source>
</evidence>
<sequence>MANQARQRAIIKVFRKYSHSLGPDALEFLERVLDDHDIADEDVEASIDMLAKEYNKQDDAKMKVTLSVLQRVYEAAQEQGDPTSRHRDVLDPDSHIHLINAFDMPCWHWSTERGTFEQHPGVLTASGSADSRVACIRDRHHIIKQCILRNEHFAPSTLPSHDRERLVTLRSTKQLLGRFGERFLLLGMLRTTKEGNLCIEDADGTVVLDFGKLDEPGDGLFTEGSFALVEGLYTEDSTLEIIAIGQPPCEPRDISRSIYGHIDFLGKGSTSLLEDAQHTIRIREDLSDLHLFFLSDVWLDHPQTLPGLEQLFKNCVDNSFIPKIIVLCGNFSSRSISQGSGSEVQLYQEKFDALADLIARHPLIARTTHFVLVPGPGDICANSILPRRPILSTFFTRLKSKVPKLHLGSNPCRIKFFNQEIVIFREDTMARMLRNVRGVKPNVETNDLKKFLVQTILDQAHLSPLANNIQPVSSDYDHALRLYPLPTCIVLADKYDRYKLTYSGCHVFNPGSFIGNNYSFSAYKPAEMNSEECILDVQSDEE</sequence>
<comment type="subcellular location">
    <subcellularLocation>
        <location evidence="1 6">Nucleus</location>
    </subcellularLocation>
</comment>
<keyword evidence="3 6" id="KW-0235">DNA replication</keyword>
<dbReference type="Pfam" id="PF04042">
    <property type="entry name" value="DNA_pol_E_B"/>
    <property type="match status" value="1"/>
</dbReference>
<dbReference type="STRING" id="1884261.A0A5C3QZY7"/>
<dbReference type="GO" id="GO:0042276">
    <property type="term" value="P:error-prone translesion synthesis"/>
    <property type="evidence" value="ECO:0007669"/>
    <property type="project" value="TreeGrafter"/>
</dbReference>
<dbReference type="GO" id="GO:0003677">
    <property type="term" value="F:DNA binding"/>
    <property type="evidence" value="ECO:0007669"/>
    <property type="project" value="UniProtKB-UniRule"/>
</dbReference>
<dbReference type="PANTHER" id="PTHR12708:SF0">
    <property type="entry name" value="DNA POLYMERASE EPSILON SUBUNIT 2"/>
    <property type="match status" value="1"/>
</dbReference>
<evidence type="ECO:0000256" key="3">
    <source>
        <dbReference type="ARBA" id="ARBA00022705"/>
    </source>
</evidence>
<evidence type="ECO:0000259" key="7">
    <source>
        <dbReference type="Pfam" id="PF04042"/>
    </source>
</evidence>
<name>A0A5C3QZY7_9AGAR</name>